<reference evidence="2 3" key="1">
    <citation type="submission" date="2016-11" db="EMBL/GenBank/DDBJ databases">
        <authorList>
            <person name="Jaros S."/>
            <person name="Januszkiewicz K."/>
            <person name="Wedrychowicz H."/>
        </authorList>
    </citation>
    <scope>NUCLEOTIDE SEQUENCE [LARGE SCALE GENOMIC DNA]</scope>
</reference>
<dbReference type="EMBL" id="FQNC01000013">
    <property type="protein sequence ID" value="SGY15380.1"/>
    <property type="molecule type" value="Genomic_DNA"/>
</dbReference>
<evidence type="ECO:0000256" key="1">
    <source>
        <dbReference type="SAM" id="MobiDB-lite"/>
    </source>
</evidence>
<evidence type="ECO:0000313" key="3">
    <source>
        <dbReference type="Proteomes" id="UP000249464"/>
    </source>
</evidence>
<keyword evidence="3" id="KW-1185">Reference proteome</keyword>
<feature type="region of interest" description="Disordered" evidence="1">
    <location>
        <begin position="661"/>
        <end position="696"/>
    </location>
</feature>
<name>A0A2X0NP23_9BASI</name>
<accession>A0A2X0NP23</accession>
<dbReference type="Proteomes" id="UP000249464">
    <property type="component" value="Unassembled WGS sequence"/>
</dbReference>
<feature type="compositionally biased region" description="Acidic residues" evidence="1">
    <location>
        <begin position="899"/>
        <end position="922"/>
    </location>
</feature>
<dbReference type="AlphaFoldDB" id="A0A2X0NP23"/>
<feature type="region of interest" description="Disordered" evidence="1">
    <location>
        <begin position="898"/>
        <end position="935"/>
    </location>
</feature>
<feature type="region of interest" description="Disordered" evidence="1">
    <location>
        <begin position="252"/>
        <end position="320"/>
    </location>
</feature>
<sequence>MNTTKPSLSATLIKRVGGRPVYVVAPPRRPSSKSPSAVAPRPKDSRSSLNSARLSSQGSLDDSKTSPEIRRSLSSLANLPADSSASSIESMSASNLGIDPAAKTSTERAPSLAATSLPVPQPKPKPPHHLAFEFRPLTQSTPCTVEHERFPAAMEQDRAGIYAPRARGGPMMRNITTQTVNEPVRKIISCTDSRAESEEVLALLGRSSNVSKGKAPKIDPLPSSTFDSPSSSFCVPSSLSFLEQMFSSPIARRTAVSPKRPASPGRRANMTQAEEEYSTSRAFTSLLTQQEAAPTPTPTPTPTPALDPPPPTAASEWSHHEDGLRRLLQGMGFNSKRARKRVSRPEGMIDWWEERQEKKRKREGKAQGQGQAEDRRGNGEVKGDGAEDGDGDEVFGAALPPCGQPNQNLELDDPMDVVAQMQQNGEEEARQDQDVAPPTRNDVADDDEVPDVDNMVEMRRLQHAGDDGLRRLLGSVDPDSPRSRKRAEPPPGMVSWTAVLTPRSPKKGRISDALIPKLDFKCATSSPAVDKQQHLAPQSTPPSSPGPASSSAGPNTPPPTQSVLSMMPRNLLDVNDSSLRRMLEDVKAGDKRYRKQTERLPSMLEWSQVKEMNRRTKVPASMATQVVKPKSARKRSQVEAQAVPADVAADLGKHATPVAPKEPVLAWHPPTPSSNPKPAPDIPPTGDDEQTTGDEEQAHDCIAKASAGPLPQHLIVPRNLIAASDEGLRRMLSDVAHNGPRRRRKTEQPPGMVGWKMVRLTGRQPSSKPPSKKLKKSEAIAPISTGVVPVNEINIAAKVANGSEASKGAALQIPARDNDLIPPDSSQARDEAEFARLIEELRAGPDVGEELCQCTERLHKLADAIVQRRNDQALDQGLRRRRSDNYFEDGLVEVKAEDMENDEDAATEAEEDEDEEAVEEDELSARLVWASPGKTSGPKIMTWVKSAFDRLHWLGERVQVVDSTEDARLSQISADLGEGSE</sequence>
<proteinExistence type="predicted"/>
<feature type="compositionally biased region" description="Low complexity" evidence="1">
    <location>
        <begin position="220"/>
        <end position="229"/>
    </location>
</feature>
<feature type="compositionally biased region" description="Basic and acidic residues" evidence="1">
    <location>
        <begin position="479"/>
        <end position="488"/>
    </location>
</feature>
<feature type="region of interest" description="Disordered" evidence="1">
    <location>
        <begin position="353"/>
        <end position="570"/>
    </location>
</feature>
<feature type="compositionally biased region" description="Pro residues" evidence="1">
    <location>
        <begin position="669"/>
        <end position="683"/>
    </location>
</feature>
<feature type="compositionally biased region" description="Basic and acidic residues" evidence="1">
    <location>
        <begin position="456"/>
        <end position="470"/>
    </location>
</feature>
<gene>
    <name evidence="2" type="primary">BQ5605_C013g07353</name>
    <name evidence="2" type="ORF">BQ5605_C013G07353</name>
</gene>
<feature type="compositionally biased region" description="Basic and acidic residues" evidence="1">
    <location>
        <begin position="372"/>
        <end position="385"/>
    </location>
</feature>
<feature type="region of interest" description="Disordered" evidence="1">
    <location>
        <begin position="210"/>
        <end position="229"/>
    </location>
</feature>
<feature type="compositionally biased region" description="Low complexity" evidence="1">
    <location>
        <begin position="47"/>
        <end position="59"/>
    </location>
</feature>
<feature type="compositionally biased region" description="Pro residues" evidence="1">
    <location>
        <begin position="295"/>
        <end position="312"/>
    </location>
</feature>
<organism evidence="2 3">
    <name type="scientific">Microbotryum silenes-dioicae</name>
    <dbReference type="NCBI Taxonomy" id="796604"/>
    <lineage>
        <taxon>Eukaryota</taxon>
        <taxon>Fungi</taxon>
        <taxon>Dikarya</taxon>
        <taxon>Basidiomycota</taxon>
        <taxon>Pucciniomycotina</taxon>
        <taxon>Microbotryomycetes</taxon>
        <taxon>Microbotryales</taxon>
        <taxon>Microbotryaceae</taxon>
        <taxon>Microbotryum</taxon>
    </lineage>
</organism>
<feature type="compositionally biased region" description="Polar residues" evidence="1">
    <location>
        <begin position="279"/>
        <end position="291"/>
    </location>
</feature>
<feature type="compositionally biased region" description="Low complexity" evidence="1">
    <location>
        <begin position="18"/>
        <end position="40"/>
    </location>
</feature>
<protein>
    <submittedName>
        <fullName evidence="2">BQ5605_C013g07353 protein</fullName>
    </submittedName>
</protein>
<evidence type="ECO:0000313" key="2">
    <source>
        <dbReference type="EMBL" id="SGY15380.1"/>
    </source>
</evidence>
<feature type="compositionally biased region" description="Acidic residues" evidence="1">
    <location>
        <begin position="686"/>
        <end position="695"/>
    </location>
</feature>
<feature type="region of interest" description="Disordered" evidence="1">
    <location>
        <begin position="103"/>
        <end position="124"/>
    </location>
</feature>
<feature type="compositionally biased region" description="Basic and acidic residues" evidence="1">
    <location>
        <begin position="61"/>
        <end position="71"/>
    </location>
</feature>
<feature type="compositionally biased region" description="Polar residues" evidence="1">
    <location>
        <begin position="1"/>
        <end position="10"/>
    </location>
</feature>
<feature type="region of interest" description="Disordered" evidence="1">
    <location>
        <begin position="619"/>
        <end position="640"/>
    </location>
</feature>
<feature type="region of interest" description="Disordered" evidence="1">
    <location>
        <begin position="1"/>
        <end position="86"/>
    </location>
</feature>